<reference evidence="3 4" key="2">
    <citation type="submission" date="2020-08" db="EMBL/GenBank/DDBJ databases">
        <authorList>
            <person name="Partida-Martinez L."/>
            <person name="Huntemann M."/>
            <person name="Clum A."/>
            <person name="Wang J."/>
            <person name="Palaniappan K."/>
            <person name="Ritter S."/>
            <person name="Chen I.-M."/>
            <person name="Stamatis D."/>
            <person name="Reddy T."/>
            <person name="O'Malley R."/>
            <person name="Daum C."/>
            <person name="Shapiro N."/>
            <person name="Ivanova N."/>
            <person name="Kyrpides N."/>
            <person name="Woyke T."/>
        </authorList>
    </citation>
    <scope>NUCLEOTIDE SEQUENCE [LARGE SCALE GENOMIC DNA]</scope>
    <source>
        <strain evidence="3 4">AS3.13</strain>
    </source>
</reference>
<feature type="chain" id="PRO_5031480557" description="Pentapeptide MXKDX repeat protein" evidence="2">
    <location>
        <begin position="22"/>
        <end position="72"/>
    </location>
</feature>
<dbReference type="PROSITE" id="PS51257">
    <property type="entry name" value="PROKAR_LIPOPROTEIN"/>
    <property type="match status" value="1"/>
</dbReference>
<organism evidence="3 4">
    <name type="scientific">Sphingomonas endophytica</name>
    <dbReference type="NCBI Taxonomy" id="869719"/>
    <lineage>
        <taxon>Bacteria</taxon>
        <taxon>Pseudomonadati</taxon>
        <taxon>Pseudomonadota</taxon>
        <taxon>Alphaproteobacteria</taxon>
        <taxon>Sphingomonadales</taxon>
        <taxon>Sphingomonadaceae</taxon>
        <taxon>Sphingomonas</taxon>
    </lineage>
</organism>
<dbReference type="AlphaFoldDB" id="A0A7X0JFM1"/>
<reference evidence="3 4" key="1">
    <citation type="submission" date="2020-08" db="EMBL/GenBank/DDBJ databases">
        <title>The Agave Microbiome: Exploring the role of microbial communities in plant adaptations to desert environments.</title>
        <authorList>
            <person name="Partida-Martinez L.P."/>
        </authorList>
    </citation>
    <scope>NUCLEOTIDE SEQUENCE [LARGE SCALE GENOMIC DNA]</scope>
    <source>
        <strain evidence="3 4">AS3.13</strain>
    </source>
</reference>
<feature type="signal peptide" evidence="2">
    <location>
        <begin position="1"/>
        <end position="21"/>
    </location>
</feature>
<evidence type="ECO:0000313" key="4">
    <source>
        <dbReference type="Proteomes" id="UP000522313"/>
    </source>
</evidence>
<evidence type="ECO:0008006" key="5">
    <source>
        <dbReference type="Google" id="ProtNLM"/>
    </source>
</evidence>
<proteinExistence type="predicted"/>
<evidence type="ECO:0000256" key="2">
    <source>
        <dbReference type="SAM" id="SignalP"/>
    </source>
</evidence>
<comment type="caution">
    <text evidence="3">The sequence shown here is derived from an EMBL/GenBank/DDBJ whole genome shotgun (WGS) entry which is preliminary data.</text>
</comment>
<accession>A0A7X0JFM1</accession>
<sequence>MTKLKLIGAALALALPTAAFAAGSCCADMACCKDGADCCKEKDGKKGDCCAGMKDGQHGDHVGHDMSDMPKK</sequence>
<gene>
    <name evidence="3" type="ORF">F4693_002671</name>
</gene>
<protein>
    <recommendedName>
        <fullName evidence="5">Pentapeptide MXKDX repeat protein</fullName>
    </recommendedName>
</protein>
<dbReference type="RefSeq" id="WP_184506593.1">
    <property type="nucleotide sequence ID" value="NZ_JACHBT010000014.1"/>
</dbReference>
<name>A0A7X0JFM1_9SPHN</name>
<dbReference type="EMBL" id="JACHBT010000014">
    <property type="protein sequence ID" value="MBB6505676.1"/>
    <property type="molecule type" value="Genomic_DNA"/>
</dbReference>
<feature type="compositionally biased region" description="Basic and acidic residues" evidence="1">
    <location>
        <begin position="55"/>
        <end position="72"/>
    </location>
</feature>
<dbReference type="Proteomes" id="UP000522313">
    <property type="component" value="Unassembled WGS sequence"/>
</dbReference>
<evidence type="ECO:0000313" key="3">
    <source>
        <dbReference type="EMBL" id="MBB6505676.1"/>
    </source>
</evidence>
<keyword evidence="2" id="KW-0732">Signal</keyword>
<feature type="region of interest" description="Disordered" evidence="1">
    <location>
        <begin position="53"/>
        <end position="72"/>
    </location>
</feature>
<evidence type="ECO:0000256" key="1">
    <source>
        <dbReference type="SAM" id="MobiDB-lite"/>
    </source>
</evidence>